<dbReference type="Gene3D" id="3.30.559.30">
    <property type="entry name" value="Nonribosomal peptide synthetase, condensation domain"/>
    <property type="match status" value="1"/>
</dbReference>
<keyword evidence="3" id="KW-1185">Reference proteome</keyword>
<dbReference type="Gene3D" id="1.10.1200.10">
    <property type="entry name" value="ACP-like"/>
    <property type="match status" value="1"/>
</dbReference>
<dbReference type="SUPFAM" id="SSF47336">
    <property type="entry name" value="ACP-like"/>
    <property type="match status" value="1"/>
</dbReference>
<organism evidence="2 3">
    <name type="scientific">Fulvivirga marina</name>
    <dbReference type="NCBI Taxonomy" id="2494733"/>
    <lineage>
        <taxon>Bacteria</taxon>
        <taxon>Pseudomonadati</taxon>
        <taxon>Bacteroidota</taxon>
        <taxon>Cytophagia</taxon>
        <taxon>Cytophagales</taxon>
        <taxon>Fulvivirgaceae</taxon>
        <taxon>Fulvivirga</taxon>
    </lineage>
</organism>
<dbReference type="SUPFAM" id="SSF52777">
    <property type="entry name" value="CoA-dependent acyltransferases"/>
    <property type="match status" value="2"/>
</dbReference>
<dbReference type="InterPro" id="IPR001242">
    <property type="entry name" value="Condensation_dom"/>
</dbReference>
<dbReference type="CDD" id="cd19531">
    <property type="entry name" value="LCL_NRPS-like"/>
    <property type="match status" value="1"/>
</dbReference>
<dbReference type="InterPro" id="IPR023213">
    <property type="entry name" value="CAT-like_dom_sf"/>
</dbReference>
<dbReference type="GO" id="GO:0031177">
    <property type="term" value="F:phosphopantetheine binding"/>
    <property type="evidence" value="ECO:0007669"/>
    <property type="project" value="TreeGrafter"/>
</dbReference>
<gene>
    <name evidence="2" type="ORF">JMN32_10420</name>
</gene>
<comment type="caution">
    <text evidence="2">The sequence shown here is derived from an EMBL/GenBank/DDBJ whole genome shotgun (WGS) entry which is preliminary data.</text>
</comment>
<reference evidence="2" key="1">
    <citation type="submission" date="2021-01" db="EMBL/GenBank/DDBJ databases">
        <title>Fulvivirga kasyanovii gen. nov., sp nov., a novel member of the phylum Bacteroidetes isolated from seawater in a mussel farm.</title>
        <authorList>
            <person name="Zhao L.-H."/>
            <person name="Wang Z.-J."/>
        </authorList>
    </citation>
    <scope>NUCLEOTIDE SEQUENCE</scope>
    <source>
        <strain evidence="2">29W222</strain>
    </source>
</reference>
<evidence type="ECO:0000259" key="1">
    <source>
        <dbReference type="PROSITE" id="PS50075"/>
    </source>
</evidence>
<feature type="non-terminal residue" evidence="2">
    <location>
        <position position="387"/>
    </location>
</feature>
<protein>
    <recommendedName>
        <fullName evidence="1">Carrier domain-containing protein</fullName>
    </recommendedName>
</protein>
<dbReference type="InterPro" id="IPR036736">
    <property type="entry name" value="ACP-like_sf"/>
</dbReference>
<sequence>HSLRAASLINRINREMEVEVPLREVFRYQDVRSLAHYIDTLERGSHLAITKAPEKEYYALSAAQRRLYFLYEFNKTSLAYNMPQIVRFKGGLDKEQLQKAFERLITRHESLRTSFIVIDDEPQQKIQDSVAFSLEHYQASEKELPEVIKAFVRPFDLNQGPLIRVGLIESTEEGVTDQVLMVDIHHIITDGISQKVLVSDFMTLYNGDTLPPLELQYKDYAEWQQSEGQQERKARQKDFWKEVFTDEVHKLDLPTDYPRPRVMDNKGEVLGFELSKDQSRELMAIAETHGITIFMVMLSVYNILLAKLGNQEDIVIGTPVAGRQHADLEGMIGMFVNTLCLRNRPKGEVRYNDFLSELKTRSLEAFENQAYPYEELVDDLKIERDTS</sequence>
<feature type="domain" description="Carrier" evidence="1">
    <location>
        <begin position="1"/>
        <end position="42"/>
    </location>
</feature>
<dbReference type="PANTHER" id="PTHR45527">
    <property type="entry name" value="NONRIBOSOMAL PEPTIDE SYNTHETASE"/>
    <property type="match status" value="1"/>
</dbReference>
<dbReference type="AlphaFoldDB" id="A0A937FXA7"/>
<accession>A0A937FXA7</accession>
<dbReference type="Gene3D" id="3.30.559.10">
    <property type="entry name" value="Chloramphenicol acetyltransferase-like domain"/>
    <property type="match status" value="1"/>
</dbReference>
<proteinExistence type="predicted"/>
<dbReference type="Pfam" id="PF00668">
    <property type="entry name" value="Condensation"/>
    <property type="match status" value="1"/>
</dbReference>
<evidence type="ECO:0000313" key="2">
    <source>
        <dbReference type="EMBL" id="MBL6446728.1"/>
    </source>
</evidence>
<feature type="non-terminal residue" evidence="2">
    <location>
        <position position="1"/>
    </location>
</feature>
<name>A0A937FXA7_9BACT</name>
<dbReference type="InterPro" id="IPR009081">
    <property type="entry name" value="PP-bd_ACP"/>
</dbReference>
<dbReference type="Proteomes" id="UP000614216">
    <property type="component" value="Unassembled WGS sequence"/>
</dbReference>
<dbReference type="RefSeq" id="WP_238354428.1">
    <property type="nucleotide sequence ID" value="NZ_JAEUGD010000035.1"/>
</dbReference>
<dbReference type="GO" id="GO:0005829">
    <property type="term" value="C:cytosol"/>
    <property type="evidence" value="ECO:0007669"/>
    <property type="project" value="TreeGrafter"/>
</dbReference>
<dbReference type="GO" id="GO:0043041">
    <property type="term" value="P:amino acid activation for nonribosomal peptide biosynthetic process"/>
    <property type="evidence" value="ECO:0007669"/>
    <property type="project" value="TreeGrafter"/>
</dbReference>
<dbReference type="PROSITE" id="PS50075">
    <property type="entry name" value="CARRIER"/>
    <property type="match status" value="1"/>
</dbReference>
<dbReference type="GO" id="GO:0044550">
    <property type="term" value="P:secondary metabolite biosynthetic process"/>
    <property type="evidence" value="ECO:0007669"/>
    <property type="project" value="TreeGrafter"/>
</dbReference>
<evidence type="ECO:0000313" key="3">
    <source>
        <dbReference type="Proteomes" id="UP000614216"/>
    </source>
</evidence>
<dbReference type="EMBL" id="JAEUGD010000035">
    <property type="protein sequence ID" value="MBL6446728.1"/>
    <property type="molecule type" value="Genomic_DNA"/>
</dbReference>
<dbReference type="Pfam" id="PF00550">
    <property type="entry name" value="PP-binding"/>
    <property type="match status" value="1"/>
</dbReference>
<dbReference type="GO" id="GO:0003824">
    <property type="term" value="F:catalytic activity"/>
    <property type="evidence" value="ECO:0007669"/>
    <property type="project" value="InterPro"/>
</dbReference>
<dbReference type="PANTHER" id="PTHR45527:SF1">
    <property type="entry name" value="FATTY ACID SYNTHASE"/>
    <property type="match status" value="1"/>
</dbReference>